<dbReference type="EMBL" id="JABSTQ010003776">
    <property type="protein sequence ID" value="KAG0443146.1"/>
    <property type="molecule type" value="Genomic_DNA"/>
</dbReference>
<keyword evidence="2" id="KW-1185">Reference proteome</keyword>
<evidence type="ECO:0000313" key="2">
    <source>
        <dbReference type="Proteomes" id="UP000805193"/>
    </source>
</evidence>
<sequence length="442" mass="48251">MDLSGTLRGGCSECLCSQYHRTVCLIQLSPEIPIGACVDCWHRPASHGELERAVENSEYPPACSELAIASTASLDVLGSREQESSSPECSLLPLLEIKTEFEECPMSPPPSSLAVASSQDSSSAVLPAVPAAPRQINLPSPQDCRGRWKHGLPPLCSSLNPLLFGEPLDEERRKTLVSKLRDDLIHFLDTNHLVLSGSSATIRWSYNSLGKALASAYPNMVLDKPGAKPFSRSSGIHALDETKTAVVYAVSGLSTYWPLVHATGKPSTPTLCAIEYLERSSGVVVVDSTLHRLHLIRRKGQKTLGNISSELEFALPNHHAKPPKPKALGPSKLSELFELVGWADGSTVDGSVEARGRRIAIEEESDPDSPFTLPPDNYLFSGVNEDGNVILFEIKVPSSRWRKPLTEKPLLAYLAECKRSKDIQLRKSHTYYTQTQICMSCS</sequence>
<organism evidence="1 2">
    <name type="scientific">Ixodes persulcatus</name>
    <name type="common">Taiga tick</name>
    <dbReference type="NCBI Taxonomy" id="34615"/>
    <lineage>
        <taxon>Eukaryota</taxon>
        <taxon>Metazoa</taxon>
        <taxon>Ecdysozoa</taxon>
        <taxon>Arthropoda</taxon>
        <taxon>Chelicerata</taxon>
        <taxon>Arachnida</taxon>
        <taxon>Acari</taxon>
        <taxon>Parasitiformes</taxon>
        <taxon>Ixodida</taxon>
        <taxon>Ixodoidea</taxon>
        <taxon>Ixodidae</taxon>
        <taxon>Ixodinae</taxon>
        <taxon>Ixodes</taxon>
    </lineage>
</organism>
<evidence type="ECO:0000313" key="1">
    <source>
        <dbReference type="EMBL" id="KAG0443146.1"/>
    </source>
</evidence>
<reference evidence="1 2" key="1">
    <citation type="journal article" date="2020" name="Cell">
        <title>Large-Scale Comparative Analyses of Tick Genomes Elucidate Their Genetic Diversity and Vector Capacities.</title>
        <authorList>
            <consortium name="Tick Genome and Microbiome Consortium (TIGMIC)"/>
            <person name="Jia N."/>
            <person name="Wang J."/>
            <person name="Shi W."/>
            <person name="Du L."/>
            <person name="Sun Y."/>
            <person name="Zhan W."/>
            <person name="Jiang J.F."/>
            <person name="Wang Q."/>
            <person name="Zhang B."/>
            <person name="Ji P."/>
            <person name="Bell-Sakyi L."/>
            <person name="Cui X.M."/>
            <person name="Yuan T.T."/>
            <person name="Jiang B.G."/>
            <person name="Yang W.F."/>
            <person name="Lam T.T."/>
            <person name="Chang Q.C."/>
            <person name="Ding S.J."/>
            <person name="Wang X.J."/>
            <person name="Zhu J.G."/>
            <person name="Ruan X.D."/>
            <person name="Zhao L."/>
            <person name="Wei J.T."/>
            <person name="Ye R.Z."/>
            <person name="Que T.C."/>
            <person name="Du C.H."/>
            <person name="Zhou Y.H."/>
            <person name="Cheng J.X."/>
            <person name="Dai P.F."/>
            <person name="Guo W.B."/>
            <person name="Han X.H."/>
            <person name="Huang E.J."/>
            <person name="Li L.F."/>
            <person name="Wei W."/>
            <person name="Gao Y.C."/>
            <person name="Liu J.Z."/>
            <person name="Shao H.Z."/>
            <person name="Wang X."/>
            <person name="Wang C.C."/>
            <person name="Yang T.C."/>
            <person name="Huo Q.B."/>
            <person name="Li W."/>
            <person name="Chen H.Y."/>
            <person name="Chen S.E."/>
            <person name="Zhou L.G."/>
            <person name="Ni X.B."/>
            <person name="Tian J.H."/>
            <person name="Sheng Y."/>
            <person name="Liu T."/>
            <person name="Pan Y.S."/>
            <person name="Xia L.Y."/>
            <person name="Li J."/>
            <person name="Zhao F."/>
            <person name="Cao W.C."/>
        </authorList>
    </citation>
    <scope>NUCLEOTIDE SEQUENCE [LARGE SCALE GENOMIC DNA]</scope>
    <source>
        <strain evidence="1">Iper-2018</strain>
    </source>
</reference>
<protein>
    <submittedName>
        <fullName evidence="1">Uncharacterized protein</fullName>
    </submittedName>
</protein>
<dbReference type="Proteomes" id="UP000805193">
    <property type="component" value="Unassembled WGS sequence"/>
</dbReference>
<name>A0AC60QU06_IXOPE</name>
<proteinExistence type="predicted"/>
<accession>A0AC60QU06</accession>
<gene>
    <name evidence="1" type="ORF">HPB47_015239</name>
</gene>
<comment type="caution">
    <text evidence="1">The sequence shown here is derived from an EMBL/GenBank/DDBJ whole genome shotgun (WGS) entry which is preliminary data.</text>
</comment>